<dbReference type="InterPro" id="IPR002575">
    <property type="entry name" value="Aminoglycoside_PTrfase"/>
</dbReference>
<dbReference type="Pfam" id="PF01636">
    <property type="entry name" value="APH"/>
    <property type="match status" value="1"/>
</dbReference>
<dbReference type="InterPro" id="IPR050249">
    <property type="entry name" value="Pseudomonas-type_ThrB"/>
</dbReference>
<organism evidence="3 4">
    <name type="scientific">Eisenbergiella massiliensis</name>
    <dbReference type="NCBI Taxonomy" id="1720294"/>
    <lineage>
        <taxon>Bacteria</taxon>
        <taxon>Bacillati</taxon>
        <taxon>Bacillota</taxon>
        <taxon>Clostridia</taxon>
        <taxon>Lachnospirales</taxon>
        <taxon>Lachnospiraceae</taxon>
        <taxon>Eisenbergiella</taxon>
    </lineage>
</organism>
<dbReference type="OrthoDB" id="4030632at2"/>
<gene>
    <name evidence="3" type="ORF">DWY69_06640</name>
</gene>
<dbReference type="AlphaFoldDB" id="A0A3E3J238"/>
<dbReference type="InterPro" id="IPR011009">
    <property type="entry name" value="Kinase-like_dom_sf"/>
</dbReference>
<dbReference type="Proteomes" id="UP000261166">
    <property type="component" value="Unassembled WGS sequence"/>
</dbReference>
<evidence type="ECO:0000256" key="1">
    <source>
        <dbReference type="ARBA" id="ARBA00038240"/>
    </source>
</evidence>
<dbReference type="PANTHER" id="PTHR21064">
    <property type="entry name" value="AMINOGLYCOSIDE PHOSPHOTRANSFERASE DOMAIN-CONTAINING PROTEIN-RELATED"/>
    <property type="match status" value="1"/>
</dbReference>
<dbReference type="EMBL" id="QVLU01000004">
    <property type="protein sequence ID" value="RGE73151.1"/>
    <property type="molecule type" value="Genomic_DNA"/>
</dbReference>
<dbReference type="SUPFAM" id="SSF56112">
    <property type="entry name" value="Protein kinase-like (PK-like)"/>
    <property type="match status" value="1"/>
</dbReference>
<reference evidence="3 4" key="1">
    <citation type="submission" date="2018-08" db="EMBL/GenBank/DDBJ databases">
        <title>A genome reference for cultivated species of the human gut microbiota.</title>
        <authorList>
            <person name="Zou Y."/>
            <person name="Xue W."/>
            <person name="Luo G."/>
        </authorList>
    </citation>
    <scope>NUCLEOTIDE SEQUENCE [LARGE SCALE GENOMIC DNA]</scope>
    <source>
        <strain evidence="3 4">AF26-4BH</strain>
    </source>
</reference>
<accession>A0A3E3J238</accession>
<dbReference type="GO" id="GO:0019202">
    <property type="term" value="F:amino acid kinase activity"/>
    <property type="evidence" value="ECO:0007669"/>
    <property type="project" value="TreeGrafter"/>
</dbReference>
<comment type="caution">
    <text evidence="3">The sequence shown here is derived from an EMBL/GenBank/DDBJ whole genome shotgun (WGS) entry which is preliminary data.</text>
</comment>
<evidence type="ECO:0000313" key="3">
    <source>
        <dbReference type="EMBL" id="RGE73151.1"/>
    </source>
</evidence>
<dbReference type="Gene3D" id="3.90.1200.10">
    <property type="match status" value="1"/>
</dbReference>
<sequence>MLKLENMFENFDLVREALAFWAHDEENLEEMLGYFRISSNAVYPFTAGGKVCFLRLAPVDEKVEGDILGELEFIRYLRGQGYPALMAVASVSGEELLRLETVYGCFYESVFEGVDGVQMVDSGYPREAVYAYGRALGRLHALSAAYVPMVRKRSYADILEWIREVLEEYGGSKGARQELEKVRKALDGLPKTAENYGLVHYDFEPDNVFWDASERVCRVIDFDDGIYCWYALDLAQVWDSLEDELEGEKERLPEIKKTFLEGYAEEYAYTQETESMLALMRRFVNLRSYARLIRCVSSRTAEEPDWLVELREKLNGKIRALEDGFR</sequence>
<proteinExistence type="inferred from homology"/>
<evidence type="ECO:0000259" key="2">
    <source>
        <dbReference type="Pfam" id="PF01636"/>
    </source>
</evidence>
<dbReference type="RefSeq" id="WP_025488185.1">
    <property type="nucleotide sequence ID" value="NZ_CALBAU010000261.1"/>
</dbReference>
<comment type="similarity">
    <text evidence="1">Belongs to the pseudomonas-type ThrB family.</text>
</comment>
<name>A0A3E3J238_9FIRM</name>
<feature type="domain" description="Aminoglycoside phosphotransferase" evidence="2">
    <location>
        <begin position="39"/>
        <end position="265"/>
    </location>
</feature>
<protein>
    <recommendedName>
        <fullName evidence="2">Aminoglycoside phosphotransferase domain-containing protein</fullName>
    </recommendedName>
</protein>
<evidence type="ECO:0000313" key="4">
    <source>
        <dbReference type="Proteomes" id="UP000261166"/>
    </source>
</evidence>
<dbReference type="PANTHER" id="PTHR21064:SF6">
    <property type="entry name" value="AMINOGLYCOSIDE PHOSPHOTRANSFERASE DOMAIN-CONTAINING PROTEIN"/>
    <property type="match status" value="1"/>
</dbReference>